<dbReference type="EMBL" id="FUEG01000058">
    <property type="protein sequence ID" value="SJL18342.1"/>
    <property type="molecule type" value="Genomic_DNA"/>
</dbReference>
<evidence type="ECO:0000313" key="1">
    <source>
        <dbReference type="EMBL" id="SJL18342.1"/>
    </source>
</evidence>
<accession>A0A284SBG5</accession>
<keyword evidence="2" id="KW-1185">Reference proteome</keyword>
<protein>
    <submittedName>
        <fullName evidence="1">Uncharacterized protein</fullName>
    </submittedName>
</protein>
<organism evidence="1 2">
    <name type="scientific">Armillaria ostoyae</name>
    <name type="common">Armillaria root rot fungus</name>
    <dbReference type="NCBI Taxonomy" id="47428"/>
    <lineage>
        <taxon>Eukaryota</taxon>
        <taxon>Fungi</taxon>
        <taxon>Dikarya</taxon>
        <taxon>Basidiomycota</taxon>
        <taxon>Agaricomycotina</taxon>
        <taxon>Agaricomycetes</taxon>
        <taxon>Agaricomycetidae</taxon>
        <taxon>Agaricales</taxon>
        <taxon>Marasmiineae</taxon>
        <taxon>Physalacriaceae</taxon>
        <taxon>Armillaria</taxon>
    </lineage>
</organism>
<gene>
    <name evidence="1" type="ORF">ARMOST_21929</name>
</gene>
<reference evidence="2" key="1">
    <citation type="journal article" date="2017" name="Nat. Ecol. Evol.">
        <title>Genome expansion and lineage-specific genetic innovations in the forest pathogenic fungi Armillaria.</title>
        <authorList>
            <person name="Sipos G."/>
            <person name="Prasanna A.N."/>
            <person name="Walter M.C."/>
            <person name="O'Connor E."/>
            <person name="Balint B."/>
            <person name="Krizsan K."/>
            <person name="Kiss B."/>
            <person name="Hess J."/>
            <person name="Varga T."/>
            <person name="Slot J."/>
            <person name="Riley R."/>
            <person name="Boka B."/>
            <person name="Rigling D."/>
            <person name="Barry K."/>
            <person name="Lee J."/>
            <person name="Mihaltcheva S."/>
            <person name="LaButti K."/>
            <person name="Lipzen A."/>
            <person name="Waldron R."/>
            <person name="Moloney N.M."/>
            <person name="Sperisen C."/>
            <person name="Kredics L."/>
            <person name="Vagvoelgyi C."/>
            <person name="Patrignani A."/>
            <person name="Fitzpatrick D."/>
            <person name="Nagy I."/>
            <person name="Doyle S."/>
            <person name="Anderson J.B."/>
            <person name="Grigoriev I.V."/>
            <person name="Gueldener U."/>
            <person name="Muensterkoetter M."/>
            <person name="Nagy L.G."/>
        </authorList>
    </citation>
    <scope>NUCLEOTIDE SEQUENCE [LARGE SCALE GENOMIC DNA]</scope>
    <source>
        <strain evidence="2">C18/9</strain>
    </source>
</reference>
<evidence type="ECO:0000313" key="2">
    <source>
        <dbReference type="Proteomes" id="UP000219338"/>
    </source>
</evidence>
<dbReference type="OrthoDB" id="1701769at2759"/>
<dbReference type="Proteomes" id="UP000219338">
    <property type="component" value="Unassembled WGS sequence"/>
</dbReference>
<name>A0A284SBG5_ARMOS</name>
<proteinExistence type="predicted"/>
<sequence length="131" mass="14847">MTTRLLYPLHTVKSPYRHFLPSSPTGTYLTSMDAIHEISMKEALAMVRPDCVAVEDNFVMDLSLPKSGIGQRRLNSELRNATRLEVIDKILAEALSVPAIEHDDGRTVYHVGLPCGNWYQGGLLWMYQRQM</sequence>
<dbReference type="AlphaFoldDB" id="A0A284SBG5"/>